<evidence type="ECO:0000313" key="2">
    <source>
        <dbReference type="EMBL" id="CBI01787.1"/>
    </source>
</evidence>
<evidence type="ECO:0008006" key="3">
    <source>
        <dbReference type="Google" id="ProtNLM"/>
    </source>
</evidence>
<gene>
    <name evidence="2" type="ORF">CARN4_0779</name>
</gene>
<keyword evidence="1" id="KW-0812">Transmembrane</keyword>
<keyword evidence="1" id="KW-1133">Transmembrane helix</keyword>
<dbReference type="InterPro" id="IPR012902">
    <property type="entry name" value="N_methyl_site"/>
</dbReference>
<name>E6Q3M6_9ZZZZ</name>
<comment type="caution">
    <text evidence="2">The sequence shown here is derived from an EMBL/GenBank/DDBJ whole genome shotgun (WGS) entry which is preliminary data.</text>
</comment>
<dbReference type="PROSITE" id="PS00409">
    <property type="entry name" value="PROKAR_NTER_METHYL"/>
    <property type="match status" value="1"/>
</dbReference>
<sequence>MESERGFSLLEVILALGIGTLVLIGATDATFGILHARATAAARLNDRAALAALVAAIRSDNERATGFSIPATDSVGATNLDAHAFDLRARDAATGERVVEFRWVAADATQPARVLRSELDPSGGTAPVVTQSYDGITALSARSVSLSALAGGGSDGDPLFAGASLHDVTVDLGDGATAGNALLAVTIASAHALRRLRLANLAAPTRFTYVLQYTPVP</sequence>
<protein>
    <recommendedName>
        <fullName evidence="3">Prepilin-type N-terminal cleavage/methylation domain-containing protein</fullName>
    </recommendedName>
</protein>
<keyword evidence="1" id="KW-0472">Membrane</keyword>
<accession>E6Q3M6</accession>
<proteinExistence type="predicted"/>
<dbReference type="EMBL" id="CABO01000025">
    <property type="protein sequence ID" value="CBI01787.1"/>
    <property type="molecule type" value="Genomic_DNA"/>
</dbReference>
<reference evidence="2" key="1">
    <citation type="submission" date="2009-10" db="EMBL/GenBank/DDBJ databases">
        <title>Diversity of trophic interactions inside an arsenic-rich microbial ecosystem.</title>
        <authorList>
            <person name="Bertin P.N."/>
            <person name="Heinrich-Salmeron A."/>
            <person name="Pelletier E."/>
            <person name="Goulhen-Chollet F."/>
            <person name="Arsene-Ploetze F."/>
            <person name="Gallien S."/>
            <person name="Calteau A."/>
            <person name="Vallenet D."/>
            <person name="Casiot C."/>
            <person name="Chane-Woon-Ming B."/>
            <person name="Giloteaux L."/>
            <person name="Barakat M."/>
            <person name="Bonnefoy V."/>
            <person name="Bruneel O."/>
            <person name="Chandler M."/>
            <person name="Cleiss J."/>
            <person name="Duran R."/>
            <person name="Elbaz-Poulichet F."/>
            <person name="Fonknechten N."/>
            <person name="Lauga B."/>
            <person name="Mornico D."/>
            <person name="Ortet P."/>
            <person name="Schaeffer C."/>
            <person name="Siguier P."/>
            <person name="Alexander Thil Smith A."/>
            <person name="Van Dorsselaer A."/>
            <person name="Weissenbach J."/>
            <person name="Medigue C."/>
            <person name="Le Paslier D."/>
        </authorList>
    </citation>
    <scope>NUCLEOTIDE SEQUENCE</scope>
</reference>
<feature type="transmembrane region" description="Helical" evidence="1">
    <location>
        <begin position="12"/>
        <end position="34"/>
    </location>
</feature>
<organism evidence="2">
    <name type="scientific">mine drainage metagenome</name>
    <dbReference type="NCBI Taxonomy" id="410659"/>
    <lineage>
        <taxon>unclassified sequences</taxon>
        <taxon>metagenomes</taxon>
        <taxon>ecological metagenomes</taxon>
    </lineage>
</organism>
<dbReference type="AlphaFoldDB" id="E6Q3M6"/>
<evidence type="ECO:0000256" key="1">
    <source>
        <dbReference type="SAM" id="Phobius"/>
    </source>
</evidence>